<name>A0ABQ5SYZ2_9ACTN</name>
<dbReference type="SUPFAM" id="SSF88713">
    <property type="entry name" value="Glycoside hydrolase/deacetylase"/>
    <property type="match status" value="1"/>
</dbReference>
<keyword evidence="3" id="KW-1185">Reference proteome</keyword>
<dbReference type="Proteomes" id="UP001142292">
    <property type="component" value="Unassembled WGS sequence"/>
</dbReference>
<dbReference type="InterPro" id="IPR011330">
    <property type="entry name" value="Glyco_hydro/deAcase_b/a-brl"/>
</dbReference>
<dbReference type="InterPro" id="IPR037950">
    <property type="entry name" value="PgdA-like"/>
</dbReference>
<reference evidence="2" key="1">
    <citation type="journal article" date="2014" name="Int. J. Syst. Evol. Microbiol.">
        <title>Complete genome of a new Firmicutes species belonging to the dominant human colonic microbiota ('Ruminococcus bicirculans') reveals two chromosomes and a selective capacity to utilize plant glucans.</title>
        <authorList>
            <consortium name="NISC Comparative Sequencing Program"/>
            <person name="Wegmann U."/>
            <person name="Louis P."/>
            <person name="Goesmann A."/>
            <person name="Henrissat B."/>
            <person name="Duncan S.H."/>
            <person name="Flint H.J."/>
        </authorList>
    </citation>
    <scope>NUCLEOTIDE SEQUENCE</scope>
    <source>
        <strain evidence="2">VKM Ac-1246</strain>
    </source>
</reference>
<dbReference type="Pfam" id="PF01522">
    <property type="entry name" value="Polysacc_deac_1"/>
    <property type="match status" value="1"/>
</dbReference>
<dbReference type="PANTHER" id="PTHR47561">
    <property type="entry name" value="POLYSACCHARIDE DEACETYLASE FAMILY PROTEIN (AFU_ORTHOLOGUE AFUA_6G05030)"/>
    <property type="match status" value="1"/>
</dbReference>
<dbReference type="PROSITE" id="PS51677">
    <property type="entry name" value="NODB"/>
    <property type="match status" value="1"/>
</dbReference>
<dbReference type="EMBL" id="BSEL01000007">
    <property type="protein sequence ID" value="GLJ69400.1"/>
    <property type="molecule type" value="Genomic_DNA"/>
</dbReference>
<evidence type="ECO:0000313" key="2">
    <source>
        <dbReference type="EMBL" id="GLJ69400.1"/>
    </source>
</evidence>
<sequence>MAASGMSMDVDSGAWRGSAAAVATLTFDVDAETPVLAAGGRYSRHLTTMSHQAYGPDVGVPRILDLLDELEVPATFFVPGWVAERRPHLAASIVERGHEVAHHSYSHQTATDMTEQAQRDDFERALSVFASQDIEVSGYRAAMWQTTATTMELLAEHGLSYDSSMMADDRPYLLKLGDTDVVELPVHWSLDDWEQYAFLPEPFVGGLIEAPSKVFDMWRDELEGMSAYGCLFNLCLHPFLTARPGRLAVVRRLIEWARERGDISFERCRDVAARVAEVGGVREVRPDRTEIDPDTYPD</sequence>
<evidence type="ECO:0000313" key="3">
    <source>
        <dbReference type="Proteomes" id="UP001142292"/>
    </source>
</evidence>
<organism evidence="2 3">
    <name type="scientific">Nocardioides luteus</name>
    <dbReference type="NCBI Taxonomy" id="1844"/>
    <lineage>
        <taxon>Bacteria</taxon>
        <taxon>Bacillati</taxon>
        <taxon>Actinomycetota</taxon>
        <taxon>Actinomycetes</taxon>
        <taxon>Propionibacteriales</taxon>
        <taxon>Nocardioidaceae</taxon>
        <taxon>Nocardioides</taxon>
    </lineage>
</organism>
<accession>A0ABQ5SYZ2</accession>
<feature type="domain" description="NodB homology" evidence="1">
    <location>
        <begin position="42"/>
        <end position="266"/>
    </location>
</feature>
<protein>
    <submittedName>
        <fullName evidence="2">Polysaccharide deacetylase</fullName>
    </submittedName>
</protein>
<reference evidence="2" key="2">
    <citation type="submission" date="2023-01" db="EMBL/GenBank/DDBJ databases">
        <authorList>
            <person name="Sun Q."/>
            <person name="Evtushenko L."/>
        </authorList>
    </citation>
    <scope>NUCLEOTIDE SEQUENCE</scope>
    <source>
        <strain evidence="2">VKM Ac-1246</strain>
    </source>
</reference>
<evidence type="ECO:0000259" key="1">
    <source>
        <dbReference type="PROSITE" id="PS51677"/>
    </source>
</evidence>
<dbReference type="InterPro" id="IPR002509">
    <property type="entry name" value="NODB_dom"/>
</dbReference>
<comment type="caution">
    <text evidence="2">The sequence shown here is derived from an EMBL/GenBank/DDBJ whole genome shotgun (WGS) entry which is preliminary data.</text>
</comment>
<dbReference type="PANTHER" id="PTHR47561:SF1">
    <property type="entry name" value="POLYSACCHARIDE DEACETYLASE FAMILY PROTEIN (AFU_ORTHOLOGUE AFUA_6G05030)"/>
    <property type="match status" value="1"/>
</dbReference>
<proteinExistence type="predicted"/>
<dbReference type="CDD" id="cd10938">
    <property type="entry name" value="CE4_HpPgdA_like"/>
    <property type="match status" value="1"/>
</dbReference>
<gene>
    <name evidence="2" type="ORF">GCM10017579_34360</name>
</gene>
<dbReference type="Gene3D" id="3.20.20.370">
    <property type="entry name" value="Glycoside hydrolase/deacetylase"/>
    <property type="match status" value="1"/>
</dbReference>